<dbReference type="Gene3D" id="3.90.1150.10">
    <property type="entry name" value="Aspartate Aminotransferase, domain 1"/>
    <property type="match status" value="1"/>
</dbReference>
<name>A0AA38W413_9ASTR</name>
<dbReference type="PANTHER" id="PTHR43795:SF46">
    <property type="entry name" value="AMINOTRANSFERASE ACS12-RELATED"/>
    <property type="match status" value="1"/>
</dbReference>
<feature type="domain" description="Aminotransferase class I/classII large" evidence="5">
    <location>
        <begin position="160"/>
        <end position="523"/>
    </location>
</feature>
<keyword evidence="2" id="KW-0663">Pyridoxal phosphate</keyword>
<dbReference type="PRINTS" id="PR00753">
    <property type="entry name" value="ACCSYNTHASE"/>
</dbReference>
<evidence type="ECO:0000313" key="6">
    <source>
        <dbReference type="EMBL" id="KAJ9545762.1"/>
    </source>
</evidence>
<evidence type="ECO:0000256" key="4">
    <source>
        <dbReference type="SAM" id="Phobius"/>
    </source>
</evidence>
<dbReference type="PANTHER" id="PTHR43795">
    <property type="entry name" value="BIFUNCTIONAL ASPARTATE AMINOTRANSFERASE AND GLUTAMATE/ASPARTATE-PREPHENATE AMINOTRANSFERASE-RELATED"/>
    <property type="match status" value="1"/>
</dbReference>
<dbReference type="Proteomes" id="UP001172457">
    <property type="component" value="Chromosome 6"/>
</dbReference>
<feature type="compositionally biased region" description="Low complexity" evidence="3">
    <location>
        <begin position="20"/>
        <end position="32"/>
    </location>
</feature>
<evidence type="ECO:0000259" key="5">
    <source>
        <dbReference type="Pfam" id="PF00155"/>
    </source>
</evidence>
<dbReference type="PROSITE" id="PS00105">
    <property type="entry name" value="AA_TRANSFER_CLASS_1"/>
    <property type="match status" value="1"/>
</dbReference>
<feature type="region of interest" description="Disordered" evidence="3">
    <location>
        <begin position="76"/>
        <end position="99"/>
    </location>
</feature>
<dbReference type="InterPro" id="IPR004838">
    <property type="entry name" value="NHTrfase_class1_PyrdxlP-BS"/>
</dbReference>
<reference evidence="6" key="1">
    <citation type="submission" date="2023-03" db="EMBL/GenBank/DDBJ databases">
        <title>Chromosome-scale reference genome and RAD-based genetic map of yellow starthistle (Centaurea solstitialis) reveal putative structural variation and QTLs associated with invader traits.</title>
        <authorList>
            <person name="Reatini B."/>
            <person name="Cang F.A."/>
            <person name="Jiang Q."/>
            <person name="Mckibben M.T.W."/>
            <person name="Barker M.S."/>
            <person name="Rieseberg L.H."/>
            <person name="Dlugosch K.M."/>
        </authorList>
    </citation>
    <scope>NUCLEOTIDE SEQUENCE</scope>
    <source>
        <strain evidence="6">CAN-66</strain>
        <tissue evidence="6">Leaf</tissue>
    </source>
</reference>
<dbReference type="InterPro" id="IPR015421">
    <property type="entry name" value="PyrdxlP-dep_Trfase_major"/>
</dbReference>
<dbReference type="EMBL" id="JARYMX010000006">
    <property type="protein sequence ID" value="KAJ9545762.1"/>
    <property type="molecule type" value="Genomic_DNA"/>
</dbReference>
<keyword evidence="4" id="KW-1133">Transmembrane helix</keyword>
<dbReference type="GO" id="GO:0016847">
    <property type="term" value="F:1-aminocyclopropane-1-carboxylate synthase activity"/>
    <property type="evidence" value="ECO:0007669"/>
    <property type="project" value="UniProtKB-ARBA"/>
</dbReference>
<sequence>MTQTTSRRIQNSGLQDDEQQQQQSQSSSSSSSTGMRLIVPLQGIVQGRGGLILGSVIPCAMFYFLQFYLKRRRSPPSLPEEQAASSNPPSPAASSSNLAELSRSASRSNLLLSRGSLIRPHVSARVHSIAKANDSPYYIGLDRASADPYDRLDNPNGVIQLGLAENRLTLDLIEGWISEKLSDSMVGGGDSRGGLDVSGMATYQPFDGMPELKVAMAGFMSQVVGRTVSFDPSQIVLTCGATPAIEILCFSLADQGNAFLIPAPYYPGFDRDMKWRTGVELIPVHCRSSDNFALSIPALDQAFNQARKRGQKVRGILFSNPSNPVGNLMTRETLSSLVDFAREKNIHIISDELFAASTFGDEEFVSMAEIIDSQDADKDRVHIVYGLSKDLALPGFRVGVIYSYNENVLAVSRKMTRFSPISAPTQRLVTYMLSDTTFISEHTERNRERLRAMYNLFVEGLKQLGIGCTKSSGGLYCWVDMSGLIRPYNEKGELDLWDKLLNVAKINATPGSACHCIEPGWFRGLYDQRTSWVKKLKAIKDGWMHVLRKELKPNQRYLQVSLENLSDILLPNLYLRNVEWLFPLRLWLIERG</sequence>
<dbReference type="InterPro" id="IPR015422">
    <property type="entry name" value="PyrdxlP-dep_Trfase_small"/>
</dbReference>
<dbReference type="GO" id="GO:0008793">
    <property type="term" value="F:aromatic-amino-acid transaminase activity"/>
    <property type="evidence" value="ECO:0007669"/>
    <property type="project" value="TreeGrafter"/>
</dbReference>
<keyword evidence="4" id="KW-0472">Membrane</keyword>
<comment type="caution">
    <text evidence="6">The sequence shown here is derived from an EMBL/GenBank/DDBJ whole genome shotgun (WGS) entry which is preliminary data.</text>
</comment>
<accession>A0AA38W413</accession>
<dbReference type="CDD" id="cd00609">
    <property type="entry name" value="AAT_like"/>
    <property type="match status" value="1"/>
</dbReference>
<dbReference type="GO" id="GO:0004069">
    <property type="term" value="F:L-aspartate:2-oxoglutarate aminotransferase activity"/>
    <property type="evidence" value="ECO:0007669"/>
    <property type="project" value="TreeGrafter"/>
</dbReference>
<evidence type="ECO:0000256" key="3">
    <source>
        <dbReference type="SAM" id="MobiDB-lite"/>
    </source>
</evidence>
<protein>
    <recommendedName>
        <fullName evidence="5">Aminotransferase class I/classII large domain-containing protein</fullName>
    </recommendedName>
</protein>
<dbReference type="Pfam" id="PF00155">
    <property type="entry name" value="Aminotran_1_2"/>
    <property type="match status" value="1"/>
</dbReference>
<keyword evidence="7" id="KW-1185">Reference proteome</keyword>
<gene>
    <name evidence="6" type="ORF">OSB04_025469</name>
</gene>
<dbReference type="GO" id="GO:0030170">
    <property type="term" value="F:pyridoxal phosphate binding"/>
    <property type="evidence" value="ECO:0007669"/>
    <property type="project" value="InterPro"/>
</dbReference>
<dbReference type="InterPro" id="IPR004839">
    <property type="entry name" value="Aminotransferase_I/II_large"/>
</dbReference>
<feature type="compositionally biased region" description="Low complexity" evidence="3">
    <location>
        <begin position="83"/>
        <end position="99"/>
    </location>
</feature>
<dbReference type="InterPro" id="IPR015424">
    <property type="entry name" value="PyrdxlP-dep_Trfase"/>
</dbReference>
<proteinExistence type="inferred from homology"/>
<feature type="transmembrane region" description="Helical" evidence="4">
    <location>
        <begin position="50"/>
        <end position="69"/>
    </location>
</feature>
<evidence type="ECO:0000313" key="7">
    <source>
        <dbReference type="Proteomes" id="UP001172457"/>
    </source>
</evidence>
<dbReference type="Gene3D" id="3.40.640.10">
    <property type="entry name" value="Type I PLP-dependent aspartate aminotransferase-like (Major domain)"/>
    <property type="match status" value="1"/>
</dbReference>
<comment type="similarity">
    <text evidence="1">Belongs to the class-I pyridoxal-phosphate-dependent aminotransferase family.</text>
</comment>
<dbReference type="InterPro" id="IPR050478">
    <property type="entry name" value="Ethylene_sulfur-biosynth"/>
</dbReference>
<feature type="region of interest" description="Disordered" evidence="3">
    <location>
        <begin position="1"/>
        <end position="34"/>
    </location>
</feature>
<feature type="compositionally biased region" description="Polar residues" evidence="3">
    <location>
        <begin position="1"/>
        <end position="14"/>
    </location>
</feature>
<keyword evidence="4" id="KW-0812">Transmembrane</keyword>
<evidence type="ECO:0000256" key="1">
    <source>
        <dbReference type="ARBA" id="ARBA00007441"/>
    </source>
</evidence>
<organism evidence="6 7">
    <name type="scientific">Centaurea solstitialis</name>
    <name type="common">yellow star-thistle</name>
    <dbReference type="NCBI Taxonomy" id="347529"/>
    <lineage>
        <taxon>Eukaryota</taxon>
        <taxon>Viridiplantae</taxon>
        <taxon>Streptophyta</taxon>
        <taxon>Embryophyta</taxon>
        <taxon>Tracheophyta</taxon>
        <taxon>Spermatophyta</taxon>
        <taxon>Magnoliopsida</taxon>
        <taxon>eudicotyledons</taxon>
        <taxon>Gunneridae</taxon>
        <taxon>Pentapetalae</taxon>
        <taxon>asterids</taxon>
        <taxon>campanulids</taxon>
        <taxon>Asterales</taxon>
        <taxon>Asteraceae</taxon>
        <taxon>Carduoideae</taxon>
        <taxon>Cardueae</taxon>
        <taxon>Centaureinae</taxon>
        <taxon>Centaurea</taxon>
    </lineage>
</organism>
<evidence type="ECO:0000256" key="2">
    <source>
        <dbReference type="ARBA" id="ARBA00022898"/>
    </source>
</evidence>
<dbReference type="SUPFAM" id="SSF53383">
    <property type="entry name" value="PLP-dependent transferases"/>
    <property type="match status" value="1"/>
</dbReference>
<dbReference type="AlphaFoldDB" id="A0AA38W413"/>